<feature type="domain" description="Metalloenzyme" evidence="8">
    <location>
        <begin position="3"/>
        <end position="395"/>
    </location>
</feature>
<comment type="pathway">
    <text evidence="6">Carbohydrate degradation; 2-deoxy-D-ribose 1-phosphate degradation; D-glyceraldehyde 3-phosphate and acetaldehyde from 2-deoxy-alpha-D-ribose 1-phosphate: step 1/2.</text>
</comment>
<dbReference type="NCBIfam" id="NF003766">
    <property type="entry name" value="PRK05362.1"/>
    <property type="match status" value="1"/>
</dbReference>
<dbReference type="GO" id="GO:0006018">
    <property type="term" value="P:2-deoxyribose 1-phosphate catabolic process"/>
    <property type="evidence" value="ECO:0007669"/>
    <property type="project" value="UniProtKB-UniRule"/>
</dbReference>
<dbReference type="GO" id="GO:0000287">
    <property type="term" value="F:magnesium ion binding"/>
    <property type="evidence" value="ECO:0007669"/>
    <property type="project" value="UniProtKB-UniRule"/>
</dbReference>
<dbReference type="PANTHER" id="PTHR21110:SF0">
    <property type="entry name" value="PHOSPHOPENTOMUTASE"/>
    <property type="match status" value="1"/>
</dbReference>
<dbReference type="Pfam" id="PF01676">
    <property type="entry name" value="Metalloenzyme"/>
    <property type="match status" value="1"/>
</dbReference>
<dbReference type="FunFam" id="3.30.70.1250:FF:000001">
    <property type="entry name" value="Phosphopentomutase"/>
    <property type="match status" value="1"/>
</dbReference>
<keyword evidence="4 6" id="KW-0464">Manganese</keyword>
<dbReference type="AlphaFoldDB" id="A0A679JP46"/>
<evidence type="ECO:0000256" key="6">
    <source>
        <dbReference type="HAMAP-Rule" id="MF_00740"/>
    </source>
</evidence>
<accession>A0A679JP46</accession>
<dbReference type="InterPro" id="IPR010045">
    <property type="entry name" value="DeoB"/>
</dbReference>
<comment type="function">
    <text evidence="6">Isomerase that catalyzes the conversion of deoxy-ribose 1-phosphate (dRib-1-P) and ribose 1-phosphate (Rib-1-P) to deoxy-ribose 5-phosphate (dRib-5-P) and ribose 5-phosphate (Rib-5-P), respectively.</text>
</comment>
<comment type="cofactor">
    <cofactor evidence="6">
        <name>Mn(2+)</name>
        <dbReference type="ChEBI" id="CHEBI:29035"/>
    </cofactor>
    <text evidence="6">Binds 2 manganese ions.</text>
</comment>
<dbReference type="EMBL" id="LR743504">
    <property type="protein sequence ID" value="CAA2107960.1"/>
    <property type="molecule type" value="Genomic_DNA"/>
</dbReference>
<protein>
    <recommendedName>
        <fullName evidence="6 7">Phosphopentomutase</fullName>
        <ecNumber evidence="6 7">5.4.2.7</ecNumber>
    </recommendedName>
    <alternativeName>
        <fullName evidence="6">Phosphodeoxyribomutase</fullName>
    </alternativeName>
</protein>
<dbReference type="SUPFAM" id="SSF143856">
    <property type="entry name" value="DeoB insert domain-like"/>
    <property type="match status" value="1"/>
</dbReference>
<evidence type="ECO:0000313" key="9">
    <source>
        <dbReference type="EMBL" id="CAA2107960.1"/>
    </source>
</evidence>
<comment type="similarity">
    <text evidence="1 6">Belongs to the phosphopentomutase family.</text>
</comment>
<dbReference type="Gene3D" id="3.30.70.1250">
    <property type="entry name" value="Phosphopentomutase"/>
    <property type="match status" value="1"/>
</dbReference>
<dbReference type="NCBIfam" id="TIGR01696">
    <property type="entry name" value="deoB"/>
    <property type="match status" value="1"/>
</dbReference>
<dbReference type="PANTHER" id="PTHR21110">
    <property type="entry name" value="PHOSPHOPENTOMUTASE"/>
    <property type="match status" value="1"/>
</dbReference>
<feature type="binding site" evidence="6">
    <location>
        <position position="10"/>
    </location>
    <ligand>
        <name>Mn(2+)</name>
        <dbReference type="ChEBI" id="CHEBI:29035"/>
        <label>1</label>
    </ligand>
</feature>
<sequence>MARVFLIVLDSVGIGGGPDAARYGDEGSDTLGHIAESCAAGAGDREGLRAGPLALPNLTRLGLGLAAEGASGRIPPGLEPSGPVDGAYGHAVETAPGKDTPSGHWEIAGAPVTEEWGYFPDRVPAFPTALIQTLIERGELPGILGDCHAAGIPIVERLGAEHVRTGKPICYTSADSVFQIAAHEETFGLDRLYELCRIAREICDPYRIGRVIARPFLGSEESGFRRTANRKDFATQPPGETLLDRLSERGRPVVSVGKIGDIFAHRATGREIKAAGNVACLDAALAAFRTLPEGGLVFLNLVDFDTEYGHRRDVPGYAAELERFDARVLEIHAVLEKGDVCIVTADHGNDPTWSGTEHTREQVPVLAFGPGLAARSLGRRETFADIGASIARHLDVGELGRGTSWW</sequence>
<evidence type="ECO:0000256" key="1">
    <source>
        <dbReference type="ARBA" id="ARBA00010373"/>
    </source>
</evidence>
<evidence type="ECO:0000256" key="3">
    <source>
        <dbReference type="ARBA" id="ARBA00022723"/>
    </source>
</evidence>
<evidence type="ECO:0000259" key="8">
    <source>
        <dbReference type="Pfam" id="PF01676"/>
    </source>
</evidence>
<feature type="binding site" evidence="6">
    <location>
        <position position="305"/>
    </location>
    <ligand>
        <name>Mn(2+)</name>
        <dbReference type="ChEBI" id="CHEBI:29035"/>
        <label>2</label>
    </ligand>
</feature>
<dbReference type="CDD" id="cd16009">
    <property type="entry name" value="PPM"/>
    <property type="match status" value="1"/>
</dbReference>
<evidence type="ECO:0000256" key="7">
    <source>
        <dbReference type="NCBIfam" id="TIGR01696"/>
    </source>
</evidence>
<dbReference type="PIRSF" id="PIRSF001491">
    <property type="entry name" value="Ppentomutase"/>
    <property type="match status" value="1"/>
</dbReference>
<comment type="subcellular location">
    <subcellularLocation>
        <location evidence="6">Cytoplasm</location>
    </subcellularLocation>
</comment>
<dbReference type="GO" id="GO:0009117">
    <property type="term" value="P:nucleotide metabolic process"/>
    <property type="evidence" value="ECO:0007669"/>
    <property type="project" value="UniProtKB-UniRule"/>
</dbReference>
<evidence type="ECO:0000256" key="4">
    <source>
        <dbReference type="ARBA" id="ARBA00023211"/>
    </source>
</evidence>
<keyword evidence="3 6" id="KW-0479">Metal-binding</keyword>
<dbReference type="GO" id="GO:0008973">
    <property type="term" value="F:phosphopentomutase activity"/>
    <property type="evidence" value="ECO:0007669"/>
    <property type="project" value="UniProtKB-UniRule"/>
</dbReference>
<comment type="catalytic activity">
    <reaction evidence="6">
        <text>alpha-D-ribose 1-phosphate = D-ribose 5-phosphate</text>
        <dbReference type="Rhea" id="RHEA:18793"/>
        <dbReference type="ChEBI" id="CHEBI:57720"/>
        <dbReference type="ChEBI" id="CHEBI:78346"/>
        <dbReference type="EC" id="5.4.2.7"/>
    </reaction>
</comment>
<dbReference type="EC" id="5.4.2.7" evidence="6 7"/>
<dbReference type="GO" id="GO:0030145">
    <property type="term" value="F:manganese ion binding"/>
    <property type="evidence" value="ECO:0007669"/>
    <property type="project" value="UniProtKB-UniRule"/>
</dbReference>
<keyword evidence="2 6" id="KW-0963">Cytoplasm</keyword>
<feature type="binding site" evidence="6">
    <location>
        <position position="346"/>
    </location>
    <ligand>
        <name>Mn(2+)</name>
        <dbReference type="ChEBI" id="CHEBI:29035"/>
        <label>1</label>
    </ligand>
</feature>
<dbReference type="GO" id="GO:0006015">
    <property type="term" value="P:5-phosphoribose 1-diphosphate biosynthetic process"/>
    <property type="evidence" value="ECO:0007669"/>
    <property type="project" value="UniProtKB-UniPathway"/>
</dbReference>
<name>A0A679JP46_9HYPH</name>
<reference evidence="9" key="1">
    <citation type="submission" date="2019-12" db="EMBL/GenBank/DDBJ databases">
        <authorList>
            <person name="Cremers G."/>
        </authorList>
    </citation>
    <scope>NUCLEOTIDE SEQUENCE</scope>
    <source>
        <strain evidence="9">Mbul1</strain>
    </source>
</reference>
<evidence type="ECO:0000256" key="2">
    <source>
        <dbReference type="ARBA" id="ARBA00022490"/>
    </source>
</evidence>
<feature type="binding site" evidence="6">
    <location>
        <position position="347"/>
    </location>
    <ligand>
        <name>Mn(2+)</name>
        <dbReference type="ChEBI" id="CHEBI:29035"/>
        <label>1</label>
    </ligand>
</feature>
<dbReference type="UniPathway" id="UPA00087">
    <property type="reaction ID" value="UER00173"/>
</dbReference>
<dbReference type="InterPro" id="IPR017850">
    <property type="entry name" value="Alkaline_phosphatase_core_sf"/>
</dbReference>
<dbReference type="SUPFAM" id="SSF53649">
    <property type="entry name" value="Alkaline phosphatase-like"/>
    <property type="match status" value="1"/>
</dbReference>
<dbReference type="InterPro" id="IPR006124">
    <property type="entry name" value="Metalloenzyme"/>
</dbReference>
<feature type="binding site" evidence="6">
    <location>
        <position position="358"/>
    </location>
    <ligand>
        <name>Mn(2+)</name>
        <dbReference type="ChEBI" id="CHEBI:29035"/>
        <label>2</label>
    </ligand>
</feature>
<keyword evidence="5 6" id="KW-0413">Isomerase</keyword>
<comment type="catalytic activity">
    <reaction evidence="6">
        <text>2-deoxy-alpha-D-ribose 1-phosphate = 2-deoxy-D-ribose 5-phosphate</text>
        <dbReference type="Rhea" id="RHEA:27658"/>
        <dbReference type="ChEBI" id="CHEBI:57259"/>
        <dbReference type="ChEBI" id="CHEBI:62877"/>
        <dbReference type="EC" id="5.4.2.7"/>
    </reaction>
</comment>
<feature type="binding site" evidence="6">
    <location>
        <position position="310"/>
    </location>
    <ligand>
        <name>Mn(2+)</name>
        <dbReference type="ChEBI" id="CHEBI:29035"/>
        <label>2</label>
    </ligand>
</feature>
<dbReference type="GO" id="GO:0005829">
    <property type="term" value="C:cytosol"/>
    <property type="evidence" value="ECO:0007669"/>
    <property type="project" value="TreeGrafter"/>
</dbReference>
<dbReference type="GO" id="GO:0043094">
    <property type="term" value="P:metabolic compound salvage"/>
    <property type="evidence" value="ECO:0007669"/>
    <property type="project" value="UniProtKB-UniRule"/>
</dbReference>
<organism evidence="9">
    <name type="scientific">Methylobacterium bullatum</name>
    <dbReference type="NCBI Taxonomy" id="570505"/>
    <lineage>
        <taxon>Bacteria</taxon>
        <taxon>Pseudomonadati</taxon>
        <taxon>Pseudomonadota</taxon>
        <taxon>Alphaproteobacteria</taxon>
        <taxon>Hyphomicrobiales</taxon>
        <taxon>Methylobacteriaceae</taxon>
        <taxon>Methylobacterium</taxon>
    </lineage>
</organism>
<evidence type="ECO:0000256" key="5">
    <source>
        <dbReference type="ARBA" id="ARBA00023235"/>
    </source>
</evidence>
<proteinExistence type="inferred from homology"/>
<dbReference type="Gene3D" id="3.40.720.10">
    <property type="entry name" value="Alkaline Phosphatase, subunit A"/>
    <property type="match status" value="1"/>
</dbReference>
<dbReference type="InterPro" id="IPR024052">
    <property type="entry name" value="Phosphopentomutase_DeoB_cap_sf"/>
</dbReference>
<dbReference type="HAMAP" id="MF_00740">
    <property type="entry name" value="Phosphopentomut"/>
    <property type="match status" value="1"/>
</dbReference>
<gene>
    <name evidence="6 9" type="primary">deoB</name>
    <name evidence="9" type="ORF">MBUL_04424</name>
</gene>